<feature type="chain" id="PRO_5046382936" description="WD40 repeat domain-containing protein" evidence="1">
    <location>
        <begin position="23"/>
        <end position="413"/>
    </location>
</feature>
<keyword evidence="1" id="KW-0732">Signal</keyword>
<name>A0ABR6U7A8_9ACTN</name>
<dbReference type="Proteomes" id="UP000604001">
    <property type="component" value="Unassembled WGS sequence"/>
</dbReference>
<feature type="signal peptide" evidence="1">
    <location>
        <begin position="1"/>
        <end position="22"/>
    </location>
</feature>
<organism evidence="2 3">
    <name type="scientific">Nocardioides deserti</name>
    <dbReference type="NCBI Taxonomy" id="1588644"/>
    <lineage>
        <taxon>Bacteria</taxon>
        <taxon>Bacillati</taxon>
        <taxon>Actinomycetota</taxon>
        <taxon>Actinomycetes</taxon>
        <taxon>Propionibacteriales</taxon>
        <taxon>Nocardioidaceae</taxon>
        <taxon>Nocardioides</taxon>
    </lineage>
</organism>
<dbReference type="SUPFAM" id="SSF63829">
    <property type="entry name" value="Calcium-dependent phosphotriesterase"/>
    <property type="match status" value="1"/>
</dbReference>
<proteinExistence type="predicted"/>
<reference evidence="2 3" key="1">
    <citation type="submission" date="2020-08" db="EMBL/GenBank/DDBJ databases">
        <title>novel species in genus Nocardioides.</title>
        <authorList>
            <person name="Zhang G."/>
        </authorList>
    </citation>
    <scope>NUCLEOTIDE SEQUENCE [LARGE SCALE GENOMIC DNA]</scope>
    <source>
        <strain evidence="2 3">SC8A-24</strain>
    </source>
</reference>
<sequence>MKRLRAGLAGLLAASTAAVALAAPADAAPGWTRPQVVVDDMQTGFGFVEPRVAVNRHGLAVISWDCDGLCVRVRTPDGRLGPLLRTDDDSRYHWARQPVVDDLGNITVLASGYAAGGPFTAYRMTAAGDLRDEVVIDEDEAGRVLAEAGPTGDVLVVWAVGDEHRVRVLRPDGSLGPSGSLPDLPERVVASPDGSFMLLGRTDERLWLRPVVDGVVGDSVAPTERRTGYADAAFLADGTLAFLWWQRTPSGDDLLTRRWTPTAGLGEPTVLATDQERLRDLRLHTLGDGRVLVTWARNQGLRAGVLPVAADAPFTFRRISSKHVGVHTARNRLVLLQVSDRPHRVAVRTWNGRGEATQRRFVLVDPRYRKELGLTELSAASAGGPVVLVNHREMVHSHRGRDAFATLWVTVRR</sequence>
<accession>A0ABR6U7A8</accession>
<evidence type="ECO:0000313" key="2">
    <source>
        <dbReference type="EMBL" id="MBC2960321.1"/>
    </source>
</evidence>
<gene>
    <name evidence="2" type="ORF">H7344_08455</name>
</gene>
<evidence type="ECO:0008006" key="4">
    <source>
        <dbReference type="Google" id="ProtNLM"/>
    </source>
</evidence>
<evidence type="ECO:0000256" key="1">
    <source>
        <dbReference type="SAM" id="SignalP"/>
    </source>
</evidence>
<evidence type="ECO:0000313" key="3">
    <source>
        <dbReference type="Proteomes" id="UP000604001"/>
    </source>
</evidence>
<comment type="caution">
    <text evidence="2">The sequence shown here is derived from an EMBL/GenBank/DDBJ whole genome shotgun (WGS) entry which is preliminary data.</text>
</comment>
<keyword evidence="3" id="KW-1185">Reference proteome</keyword>
<dbReference type="EMBL" id="JACMYC010000004">
    <property type="protein sequence ID" value="MBC2960321.1"/>
    <property type="molecule type" value="Genomic_DNA"/>
</dbReference>
<protein>
    <recommendedName>
        <fullName evidence="4">WD40 repeat domain-containing protein</fullName>
    </recommendedName>
</protein>
<dbReference type="RefSeq" id="WP_186345587.1">
    <property type="nucleotide sequence ID" value="NZ_BMMR01000001.1"/>
</dbReference>